<feature type="chain" id="PRO_5035342692" description="Leishmanolysin-like peptidase" evidence="10">
    <location>
        <begin position="22"/>
        <end position="674"/>
    </location>
</feature>
<gene>
    <name evidence="11" type="ORF">AFUS01_LOCUS43742</name>
</gene>
<dbReference type="InterPro" id="IPR001577">
    <property type="entry name" value="Peptidase_M8"/>
</dbReference>
<evidence type="ECO:0000256" key="8">
    <source>
        <dbReference type="PIRSR" id="PIRSR601577-1"/>
    </source>
</evidence>
<proteinExistence type="inferred from homology"/>
<dbReference type="OrthoDB" id="527990at2759"/>
<keyword evidence="12" id="KW-1185">Reference proteome</keyword>
<evidence type="ECO:0000256" key="1">
    <source>
        <dbReference type="ARBA" id="ARBA00005860"/>
    </source>
</evidence>
<accession>A0A8J2M917</accession>
<keyword evidence="6 9" id="KW-0482">Metalloprotease</keyword>
<dbReference type="GO" id="GO:0016020">
    <property type="term" value="C:membrane"/>
    <property type="evidence" value="ECO:0007669"/>
    <property type="project" value="InterPro"/>
</dbReference>
<dbReference type="AlphaFoldDB" id="A0A8J2M917"/>
<keyword evidence="10" id="KW-0732">Signal</keyword>
<keyword evidence="4 10" id="KW-0378">Hydrolase</keyword>
<feature type="signal peptide" evidence="10">
    <location>
        <begin position="1"/>
        <end position="21"/>
    </location>
</feature>
<comment type="cofactor">
    <cofactor evidence="9 10">
        <name>Zn(2+)</name>
        <dbReference type="ChEBI" id="CHEBI:29105"/>
    </cofactor>
    <text evidence="9 10">Binds 1 zinc ion per subunit.</text>
</comment>
<feature type="binding site" evidence="9">
    <location>
        <position position="355"/>
    </location>
    <ligand>
        <name>Zn(2+)</name>
        <dbReference type="ChEBI" id="CHEBI:29105"/>
        <note>catalytic</note>
    </ligand>
</feature>
<dbReference type="GO" id="GO:0046872">
    <property type="term" value="F:metal ion binding"/>
    <property type="evidence" value="ECO:0007669"/>
    <property type="project" value="UniProtKB-KW"/>
</dbReference>
<dbReference type="Proteomes" id="UP000708208">
    <property type="component" value="Unassembled WGS sequence"/>
</dbReference>
<dbReference type="PANTHER" id="PTHR10942:SF0">
    <property type="entry name" value="LEISHMANOLYSIN-LIKE PEPTIDASE"/>
    <property type="match status" value="1"/>
</dbReference>
<reference evidence="11" key="1">
    <citation type="submission" date="2021-06" db="EMBL/GenBank/DDBJ databases">
        <authorList>
            <person name="Hodson N. C."/>
            <person name="Mongue J. A."/>
            <person name="Jaron S. K."/>
        </authorList>
    </citation>
    <scope>NUCLEOTIDE SEQUENCE</scope>
</reference>
<evidence type="ECO:0000256" key="6">
    <source>
        <dbReference type="ARBA" id="ARBA00023049"/>
    </source>
</evidence>
<evidence type="ECO:0000256" key="9">
    <source>
        <dbReference type="PIRSR" id="PIRSR601577-2"/>
    </source>
</evidence>
<evidence type="ECO:0000313" key="11">
    <source>
        <dbReference type="EMBL" id="CAG7834215.1"/>
    </source>
</evidence>
<evidence type="ECO:0000256" key="2">
    <source>
        <dbReference type="ARBA" id="ARBA00022670"/>
    </source>
</evidence>
<protein>
    <recommendedName>
        <fullName evidence="7 10">Leishmanolysin-like peptidase</fullName>
        <ecNumber evidence="10">3.4.24.-</ecNumber>
    </recommendedName>
</protein>
<evidence type="ECO:0000256" key="3">
    <source>
        <dbReference type="ARBA" id="ARBA00022723"/>
    </source>
</evidence>
<evidence type="ECO:0000256" key="10">
    <source>
        <dbReference type="RuleBase" id="RU366077"/>
    </source>
</evidence>
<keyword evidence="5 9" id="KW-0862">Zinc</keyword>
<dbReference type="PANTHER" id="PTHR10942">
    <property type="entry name" value="LEISHMANOLYSIN-LIKE PEPTIDASE"/>
    <property type="match status" value="1"/>
</dbReference>
<dbReference type="GO" id="GO:0004222">
    <property type="term" value="F:metalloendopeptidase activity"/>
    <property type="evidence" value="ECO:0007669"/>
    <property type="project" value="UniProtKB-UniRule"/>
</dbReference>
<dbReference type="FunFam" id="3.90.132.10:FF:000001">
    <property type="entry name" value="leishmanolysin-like peptidase isoform X2"/>
    <property type="match status" value="1"/>
</dbReference>
<evidence type="ECO:0000256" key="5">
    <source>
        <dbReference type="ARBA" id="ARBA00022833"/>
    </source>
</evidence>
<name>A0A8J2M917_9HEXA</name>
<evidence type="ECO:0000313" key="12">
    <source>
        <dbReference type="Proteomes" id="UP000708208"/>
    </source>
</evidence>
<organism evidence="11 12">
    <name type="scientific">Allacma fusca</name>
    <dbReference type="NCBI Taxonomy" id="39272"/>
    <lineage>
        <taxon>Eukaryota</taxon>
        <taxon>Metazoa</taxon>
        <taxon>Ecdysozoa</taxon>
        <taxon>Arthropoda</taxon>
        <taxon>Hexapoda</taxon>
        <taxon>Collembola</taxon>
        <taxon>Symphypleona</taxon>
        <taxon>Sminthuridae</taxon>
        <taxon>Allacma</taxon>
    </lineage>
</organism>
<keyword evidence="2 10" id="KW-0645">Protease</keyword>
<evidence type="ECO:0000256" key="7">
    <source>
        <dbReference type="ARBA" id="ARBA00039717"/>
    </source>
</evidence>
<dbReference type="GO" id="GO:0005737">
    <property type="term" value="C:cytoplasm"/>
    <property type="evidence" value="ECO:0007669"/>
    <property type="project" value="TreeGrafter"/>
</dbReference>
<feature type="binding site" evidence="9">
    <location>
        <position position="253"/>
    </location>
    <ligand>
        <name>Zn(2+)</name>
        <dbReference type="ChEBI" id="CHEBI:29105"/>
        <note>catalytic</note>
    </ligand>
</feature>
<sequence>MLIRLASVSLLVVVIIPNASCESVPSQSQPVLHHHIPTCSHRYPRPDEVILGAVSEPYHVIRKRSIDQPLRIVLHYDESVYKLDKQQLDLINNTVLPQAIQYWQKALKVRKTERRILLNRRCPNQQVYYKTDDPHPYCKLQCEAKTMCGEVQVPEGHLDACRVCDESGHNCKVLANSTAGPGIGNADFVFYVSALQTFRCKHGFTVAYAAHCQQESALDRPIAGHANLCPKSISTKLQELDTLISTVKHEILHALGFSVSLYAFFRDDDGEPLTRRDTKGKPPLNEQLQARQWSDRIIRAVERRDWKVKDRNISRVMQMIVTPKVVEEVRKHFNCSDLEGAELEDQGGEGTALTHWEKRIFENEAMTGTHTQNPVYSRITLALMEDTGWYRANYDMAQELNWGHSLGCDFVKKSCMDWMDSTSNHHDPLPFCNKIKSDPLETQCTEDHSSVALCNLVKHSEPVPAQYQNFEKLPNVDTANVSHYGGSVILADYCPYVQEFIWRANNVVIRGSHCFYEENNPEPDKNFALEEYGEGAKCFYHTKDMWEERSCNQKRHWQHWGSGCYKYTCQDGLLHILVTNKSFTCVYPGQELKIQLIANNWLHRGGIKCPPCHAFCDDCSNVIDSYELNQQYPQDSLKCQSPFLHGPSAPLLVARDKRSVLPLLWRKFSPPKET</sequence>
<dbReference type="Pfam" id="PF01457">
    <property type="entry name" value="Peptidase_M8"/>
    <property type="match status" value="1"/>
</dbReference>
<keyword evidence="3 9" id="KW-0479">Metal-binding</keyword>
<comment type="similarity">
    <text evidence="1 10">Belongs to the peptidase M8 family.</text>
</comment>
<dbReference type="GO" id="GO:0007155">
    <property type="term" value="P:cell adhesion"/>
    <property type="evidence" value="ECO:0007669"/>
    <property type="project" value="InterPro"/>
</dbReference>
<dbReference type="EMBL" id="CAJVCH010570160">
    <property type="protein sequence ID" value="CAG7834215.1"/>
    <property type="molecule type" value="Genomic_DNA"/>
</dbReference>
<evidence type="ECO:0000256" key="4">
    <source>
        <dbReference type="ARBA" id="ARBA00022801"/>
    </source>
</evidence>
<feature type="active site" evidence="8">
    <location>
        <position position="250"/>
    </location>
</feature>
<dbReference type="GO" id="GO:0006508">
    <property type="term" value="P:proteolysis"/>
    <property type="evidence" value="ECO:0007669"/>
    <property type="project" value="UniProtKB-KW"/>
</dbReference>
<comment type="caution">
    <text evidence="11">The sequence shown here is derived from an EMBL/GenBank/DDBJ whole genome shotgun (WGS) entry which is preliminary data.</text>
</comment>
<feature type="binding site" evidence="9">
    <location>
        <position position="249"/>
    </location>
    <ligand>
        <name>Zn(2+)</name>
        <dbReference type="ChEBI" id="CHEBI:29105"/>
        <note>catalytic</note>
    </ligand>
</feature>
<dbReference type="EC" id="3.4.24.-" evidence="10"/>